<sequence length="312" mass="32444">MLRVGLTGGMGAGKSTASTALADLGATIVDSDRIAREVVAPGTPGLAALVEAFGPEILAGDGSLDRAALAGRAFRDDESRATLNAITHPRVGERTAELLAAAAPDAIVVQDIPLLVENQLAPLFHLVIVVGADESTRVHRLVTHRGVDEADARSRIATQATDEQRRAVADVWLDNSGPPGSLSPVITALWAERLVPYERNVRTATAAPSSAEPVSANPEWPAQAQRLIGRLRLACGASAQRIEHVGPTAQRVAAPDLLELVVTVADDDAVRSLTEPLTAAGFPPADGTGRRHGSADPGRPATVELRVSVNAS</sequence>
<keyword evidence="4 7" id="KW-0547">Nucleotide-binding</keyword>
<dbReference type="GO" id="GO:0004140">
    <property type="term" value="F:dephospho-CoA kinase activity"/>
    <property type="evidence" value="ECO:0007669"/>
    <property type="project" value="UniProtKB-EC"/>
</dbReference>
<gene>
    <name evidence="7 10" type="primary">coaE</name>
    <name evidence="10" type="ORF">KV203_11345</name>
</gene>
<dbReference type="InterPro" id="IPR001977">
    <property type="entry name" value="Depp_CoAkinase"/>
</dbReference>
<comment type="similarity">
    <text evidence="7">Belongs to the CoaE family.</text>
</comment>
<comment type="similarity">
    <text evidence="1">In the N-terminal section; belongs to the CoaE family.</text>
</comment>
<evidence type="ECO:0000256" key="7">
    <source>
        <dbReference type="HAMAP-Rule" id="MF_00376"/>
    </source>
</evidence>
<organism evidence="10 11">
    <name type="scientific">Skermania pinensis</name>
    <dbReference type="NCBI Taxonomy" id="39122"/>
    <lineage>
        <taxon>Bacteria</taxon>
        <taxon>Bacillati</taxon>
        <taxon>Actinomycetota</taxon>
        <taxon>Actinomycetes</taxon>
        <taxon>Mycobacteriales</taxon>
        <taxon>Gordoniaceae</taxon>
        <taxon>Skermania</taxon>
    </lineage>
</organism>
<dbReference type="PANTHER" id="PTHR10695:SF46">
    <property type="entry name" value="BIFUNCTIONAL COENZYME A SYNTHASE-RELATED"/>
    <property type="match status" value="1"/>
</dbReference>
<keyword evidence="5 7" id="KW-0067">ATP-binding</keyword>
<dbReference type="PROSITE" id="PS51219">
    <property type="entry name" value="DPCK"/>
    <property type="match status" value="1"/>
</dbReference>
<comment type="catalytic activity">
    <reaction evidence="7">
        <text>3'-dephospho-CoA + ATP = ADP + CoA + H(+)</text>
        <dbReference type="Rhea" id="RHEA:18245"/>
        <dbReference type="ChEBI" id="CHEBI:15378"/>
        <dbReference type="ChEBI" id="CHEBI:30616"/>
        <dbReference type="ChEBI" id="CHEBI:57287"/>
        <dbReference type="ChEBI" id="CHEBI:57328"/>
        <dbReference type="ChEBI" id="CHEBI:456216"/>
        <dbReference type="EC" id="2.7.1.24"/>
    </reaction>
</comment>
<evidence type="ECO:0000256" key="2">
    <source>
        <dbReference type="ARBA" id="ARBA00011058"/>
    </source>
</evidence>
<dbReference type="SUPFAM" id="SSF52540">
    <property type="entry name" value="P-loop containing nucleoside triphosphate hydrolases"/>
    <property type="match status" value="1"/>
</dbReference>
<dbReference type="Gene3D" id="3.40.50.300">
    <property type="entry name" value="P-loop containing nucleotide triphosphate hydrolases"/>
    <property type="match status" value="1"/>
</dbReference>
<dbReference type="SUPFAM" id="SSF81301">
    <property type="entry name" value="Nucleotidyltransferase"/>
    <property type="match status" value="1"/>
</dbReference>
<feature type="binding site" evidence="7">
    <location>
        <begin position="11"/>
        <end position="16"/>
    </location>
    <ligand>
        <name>ATP</name>
        <dbReference type="ChEBI" id="CHEBI:30616"/>
    </ligand>
</feature>
<dbReference type="EMBL" id="CP079105">
    <property type="protein sequence ID" value="QXQ12566.1"/>
    <property type="molecule type" value="Genomic_DNA"/>
</dbReference>
<keyword evidence="7 10" id="KW-0418">Kinase</keyword>
<dbReference type="NCBIfam" id="TIGR00152">
    <property type="entry name" value="dephospho-CoA kinase"/>
    <property type="match status" value="1"/>
</dbReference>
<evidence type="ECO:0000256" key="5">
    <source>
        <dbReference type="ARBA" id="ARBA00022840"/>
    </source>
</evidence>
<evidence type="ECO:0000256" key="6">
    <source>
        <dbReference type="ARBA" id="ARBA00022993"/>
    </source>
</evidence>
<protein>
    <recommendedName>
        <fullName evidence="7 8">Dephospho-CoA kinase</fullName>
        <ecNumber evidence="7 8">2.7.1.24</ecNumber>
    </recommendedName>
    <alternativeName>
        <fullName evidence="7">Dephosphocoenzyme A kinase</fullName>
    </alternativeName>
</protein>
<keyword evidence="3 7" id="KW-0963">Cytoplasm</keyword>
<evidence type="ECO:0000256" key="8">
    <source>
        <dbReference type="NCBIfam" id="TIGR00152"/>
    </source>
</evidence>
<accession>A0ABX8S540</accession>
<proteinExistence type="inferred from homology"/>
<dbReference type="Pfam" id="PF04229">
    <property type="entry name" value="GrpB"/>
    <property type="match status" value="1"/>
</dbReference>
<comment type="subcellular location">
    <subcellularLocation>
        <location evidence="7">Cytoplasm</location>
    </subcellularLocation>
</comment>
<keyword evidence="11" id="KW-1185">Reference proteome</keyword>
<evidence type="ECO:0000256" key="1">
    <source>
        <dbReference type="ARBA" id="ARBA00008826"/>
    </source>
</evidence>
<dbReference type="Proteomes" id="UP000887023">
    <property type="component" value="Chromosome"/>
</dbReference>
<dbReference type="Pfam" id="PF01121">
    <property type="entry name" value="CoaE"/>
    <property type="match status" value="1"/>
</dbReference>
<dbReference type="Gene3D" id="3.30.460.10">
    <property type="entry name" value="Beta Polymerase, domain 2"/>
    <property type="match status" value="1"/>
</dbReference>
<comment type="similarity">
    <text evidence="2">In the C-terminal section; belongs to the UPF0157 (GrpB) family.</text>
</comment>
<evidence type="ECO:0000256" key="3">
    <source>
        <dbReference type="ARBA" id="ARBA00022490"/>
    </source>
</evidence>
<feature type="region of interest" description="Disordered" evidence="9">
    <location>
        <begin position="275"/>
        <end position="312"/>
    </location>
</feature>
<keyword evidence="7 10" id="KW-0808">Transferase</keyword>
<dbReference type="NCBIfam" id="NF002879">
    <property type="entry name" value="PRK03333.1"/>
    <property type="match status" value="1"/>
</dbReference>
<evidence type="ECO:0000313" key="11">
    <source>
        <dbReference type="Proteomes" id="UP000887023"/>
    </source>
</evidence>
<evidence type="ECO:0000256" key="9">
    <source>
        <dbReference type="SAM" id="MobiDB-lite"/>
    </source>
</evidence>
<dbReference type="PANTHER" id="PTHR10695">
    <property type="entry name" value="DEPHOSPHO-COA KINASE-RELATED"/>
    <property type="match status" value="1"/>
</dbReference>
<name>A0ABX8S540_9ACTN</name>
<dbReference type="EC" id="2.7.1.24" evidence="7 8"/>
<evidence type="ECO:0000256" key="4">
    <source>
        <dbReference type="ARBA" id="ARBA00022741"/>
    </source>
</evidence>
<dbReference type="InterPro" id="IPR027417">
    <property type="entry name" value="P-loop_NTPase"/>
</dbReference>
<dbReference type="HAMAP" id="MF_00376">
    <property type="entry name" value="Dephospho_CoA_kinase"/>
    <property type="match status" value="1"/>
</dbReference>
<keyword evidence="6 7" id="KW-0173">Coenzyme A biosynthesis</keyword>
<dbReference type="CDD" id="cd02022">
    <property type="entry name" value="DPCK"/>
    <property type="match status" value="1"/>
</dbReference>
<reference evidence="10" key="1">
    <citation type="submission" date="2021-07" db="EMBL/GenBank/DDBJ databases">
        <title>Candidatus Kaistella beijingensis sp. nov. isolated from a municipal wastewater treatment plant is involved in sludge foaming.</title>
        <authorList>
            <person name="Song Y."/>
            <person name="Liu S.-J."/>
        </authorList>
    </citation>
    <scope>NUCLEOTIDE SEQUENCE</scope>
    <source>
        <strain evidence="10">DSM 43998</strain>
    </source>
</reference>
<evidence type="ECO:0000313" key="10">
    <source>
        <dbReference type="EMBL" id="QXQ12566.1"/>
    </source>
</evidence>
<comment type="function">
    <text evidence="7">Catalyzes the phosphorylation of the 3'-hydroxyl group of dephosphocoenzyme A to form coenzyme A.</text>
</comment>
<comment type="pathway">
    <text evidence="7">Cofactor biosynthesis; coenzyme A biosynthesis; CoA from (R)-pantothenate: step 5/5.</text>
</comment>
<dbReference type="InterPro" id="IPR007344">
    <property type="entry name" value="GrpB/CoaE"/>
</dbReference>
<dbReference type="InterPro" id="IPR043519">
    <property type="entry name" value="NT_sf"/>
</dbReference>